<evidence type="ECO:0000256" key="1">
    <source>
        <dbReference type="SAM" id="MobiDB-lite"/>
    </source>
</evidence>
<evidence type="ECO:0008006" key="3">
    <source>
        <dbReference type="Google" id="ProtNLM"/>
    </source>
</evidence>
<dbReference type="EMBL" id="DSGT01000012">
    <property type="protein sequence ID" value="HEW53440.1"/>
    <property type="molecule type" value="Genomic_DNA"/>
</dbReference>
<name>A0A7C2VM34_9CREN</name>
<feature type="compositionally biased region" description="Acidic residues" evidence="1">
    <location>
        <begin position="1"/>
        <end position="15"/>
    </location>
</feature>
<evidence type="ECO:0000313" key="2">
    <source>
        <dbReference type="EMBL" id="HEW53440.1"/>
    </source>
</evidence>
<proteinExistence type="predicted"/>
<protein>
    <recommendedName>
        <fullName evidence="3">RNA polymerase Rpo13 subunit HTH domain-containing protein</fullName>
    </recommendedName>
</protein>
<reference evidence="2" key="1">
    <citation type="journal article" date="2020" name="mSystems">
        <title>Genome- and Community-Level Interaction Insights into Carbon Utilization and Element Cycling Functions of Hydrothermarchaeota in Hydrothermal Sediment.</title>
        <authorList>
            <person name="Zhou Z."/>
            <person name="Liu Y."/>
            <person name="Xu W."/>
            <person name="Pan J."/>
            <person name="Luo Z.H."/>
            <person name="Li M."/>
        </authorList>
    </citation>
    <scope>NUCLEOTIDE SEQUENCE [LARGE SCALE GENOMIC DNA]</scope>
    <source>
        <strain evidence="2">SpSt-16</strain>
    </source>
</reference>
<gene>
    <name evidence="2" type="ORF">ENO77_04705</name>
</gene>
<feature type="region of interest" description="Disordered" evidence="1">
    <location>
        <begin position="1"/>
        <end position="24"/>
    </location>
</feature>
<accession>A0A7C2VM34</accession>
<organism evidence="2">
    <name type="scientific">Ignisphaera aggregans</name>
    <dbReference type="NCBI Taxonomy" id="334771"/>
    <lineage>
        <taxon>Archaea</taxon>
        <taxon>Thermoproteota</taxon>
        <taxon>Thermoprotei</taxon>
        <taxon>Desulfurococcales</taxon>
        <taxon>Desulfurococcaceae</taxon>
        <taxon>Ignisphaera</taxon>
    </lineage>
</organism>
<dbReference type="Gene3D" id="6.20.450.10">
    <property type="match status" value="1"/>
</dbReference>
<sequence>MFEEEVSGEVIEEEAGITSERTEEEYFGEEVEIEGLSMAEVEYFLLRAEIWDNLLQNKLSLDEAKNILESVSPVAAETARSTAKRSRKRKS</sequence>
<comment type="caution">
    <text evidence="2">The sequence shown here is derived from an EMBL/GenBank/DDBJ whole genome shotgun (WGS) entry which is preliminary data.</text>
</comment>
<dbReference type="AlphaFoldDB" id="A0A7C2VM34"/>